<sequence length="126" mass="13463">MSTVSGILSFDLADINLEQHPGEAISLFSSGRVEIEGQESWAEVRIVRPADDLSSHLTAQPGGWRGVVVVSDKWFGILQNAFLAPRPFLLNIAFSAEPGAADAPLALRDVALTLMRSAATTEESAD</sequence>
<dbReference type="EMBL" id="SPVH01000006">
    <property type="protein sequence ID" value="TFW12461.1"/>
    <property type="molecule type" value="Genomic_DNA"/>
</dbReference>
<proteinExistence type="predicted"/>
<dbReference type="AlphaFoldDB" id="A0A4Y9RW39"/>
<reference evidence="1 2" key="1">
    <citation type="submission" date="2019-03" db="EMBL/GenBank/DDBJ databases">
        <title>Draft genome of Brevundimonas sp. a heavy metal resistant soil bacteria.</title>
        <authorList>
            <person name="Soto J."/>
        </authorList>
    </citation>
    <scope>NUCLEOTIDE SEQUENCE [LARGE SCALE GENOMIC DNA]</scope>
    <source>
        <strain evidence="1 2">B-10</strain>
    </source>
</reference>
<dbReference type="Proteomes" id="UP000298216">
    <property type="component" value="Unassembled WGS sequence"/>
</dbReference>
<organism evidence="1 2">
    <name type="scientific">Brevundimonas intermedia</name>
    <dbReference type="NCBI Taxonomy" id="74315"/>
    <lineage>
        <taxon>Bacteria</taxon>
        <taxon>Pseudomonadati</taxon>
        <taxon>Pseudomonadota</taxon>
        <taxon>Alphaproteobacteria</taxon>
        <taxon>Caulobacterales</taxon>
        <taxon>Caulobacteraceae</taxon>
        <taxon>Brevundimonas</taxon>
    </lineage>
</organism>
<accession>A0A4Y9RW39</accession>
<name>A0A4Y9RW39_9CAUL</name>
<protein>
    <submittedName>
        <fullName evidence="1">Uncharacterized protein</fullName>
    </submittedName>
</protein>
<comment type="caution">
    <text evidence="1">The sequence shown here is derived from an EMBL/GenBank/DDBJ whole genome shotgun (WGS) entry which is preliminary data.</text>
</comment>
<evidence type="ECO:0000313" key="2">
    <source>
        <dbReference type="Proteomes" id="UP000298216"/>
    </source>
</evidence>
<keyword evidence="2" id="KW-1185">Reference proteome</keyword>
<evidence type="ECO:0000313" key="1">
    <source>
        <dbReference type="EMBL" id="TFW12461.1"/>
    </source>
</evidence>
<gene>
    <name evidence="1" type="ORF">EGY25_10655</name>
</gene>
<dbReference type="RefSeq" id="WP_135194941.1">
    <property type="nucleotide sequence ID" value="NZ_SPVH01000006.1"/>
</dbReference>